<dbReference type="SMART" id="SM00257">
    <property type="entry name" value="LysM"/>
    <property type="match status" value="1"/>
</dbReference>
<keyword evidence="4" id="KW-1185">Reference proteome</keyword>
<dbReference type="InterPro" id="IPR050570">
    <property type="entry name" value="Cell_wall_metabolism_enzyme"/>
</dbReference>
<dbReference type="Gene3D" id="3.10.350.10">
    <property type="entry name" value="LysM domain"/>
    <property type="match status" value="1"/>
</dbReference>
<dbReference type="GO" id="GO:0004222">
    <property type="term" value="F:metalloendopeptidase activity"/>
    <property type="evidence" value="ECO:0007669"/>
    <property type="project" value="TreeGrafter"/>
</dbReference>
<dbReference type="SUPFAM" id="SSF51261">
    <property type="entry name" value="Duplicated hybrid motif"/>
    <property type="match status" value="1"/>
</dbReference>
<comment type="caution">
    <text evidence="3">The sequence shown here is derived from an EMBL/GenBank/DDBJ whole genome shotgun (WGS) entry which is preliminary data.</text>
</comment>
<feature type="region of interest" description="Disordered" evidence="1">
    <location>
        <begin position="143"/>
        <end position="206"/>
    </location>
</feature>
<dbReference type="InterPro" id="IPR011055">
    <property type="entry name" value="Dup_hybrid_motif"/>
</dbReference>
<dbReference type="PROSITE" id="PS51782">
    <property type="entry name" value="LYSM"/>
    <property type="match status" value="1"/>
</dbReference>
<dbReference type="InterPro" id="IPR016047">
    <property type="entry name" value="M23ase_b-sheet_dom"/>
</dbReference>
<dbReference type="Pfam" id="PF01476">
    <property type="entry name" value="LysM"/>
    <property type="match status" value="1"/>
</dbReference>
<proteinExistence type="predicted"/>
<protein>
    <submittedName>
        <fullName evidence="3">Peptidase</fullName>
    </submittedName>
</protein>
<accession>A0A919G1P5</accession>
<organism evidence="3 4">
    <name type="scientific">Kitasatospora indigofera</name>
    <dbReference type="NCBI Taxonomy" id="67307"/>
    <lineage>
        <taxon>Bacteria</taxon>
        <taxon>Bacillati</taxon>
        <taxon>Actinomycetota</taxon>
        <taxon>Actinomycetes</taxon>
        <taxon>Kitasatosporales</taxon>
        <taxon>Streptomycetaceae</taxon>
        <taxon>Kitasatospora</taxon>
    </lineage>
</organism>
<dbReference type="Gene3D" id="2.70.70.10">
    <property type="entry name" value="Glucose Permease (Domain IIA)"/>
    <property type="match status" value="1"/>
</dbReference>
<name>A0A919G1P5_9ACTN</name>
<dbReference type="GeneID" id="95355131"/>
<sequence length="344" mass="33879">MPAQAKHRRNRLPRLARIGIATGVTGAVLALPLVTAVSASAHEVPAAKSQSATWTGATSADAVAVKAAAVETAPAAAPAAAVDETYKVVGGDTLSKIAAAKNVDGGWHALYETNRSVVGANPNLIYPGQQLVVGKAAAQAPAAAPAPKASSDSAPAKKATPAPKATQAPKAAEAPKATQAAKPVEAPKPAATTAPKPAATPAPAAAASTSGYTAPIAGARLGTAYGVAGSMWSSGHHTGADFVAATGTPLKAVAAGTVVKAGPGGAYGNEVEIKLADGKYAQYAHLSSIGVKVGQTVTVGQQIGLSGATGNVTGPHLHFEIRTGSEYGSDIDPIAYLRAHGVSI</sequence>
<evidence type="ECO:0000259" key="2">
    <source>
        <dbReference type="PROSITE" id="PS51782"/>
    </source>
</evidence>
<feature type="domain" description="LysM" evidence="2">
    <location>
        <begin position="84"/>
        <end position="133"/>
    </location>
</feature>
<reference evidence="3" key="2">
    <citation type="submission" date="2020-09" db="EMBL/GenBank/DDBJ databases">
        <authorList>
            <person name="Sun Q."/>
            <person name="Ohkuma M."/>
        </authorList>
    </citation>
    <scope>NUCLEOTIDE SEQUENCE</scope>
    <source>
        <strain evidence="3">JCM 4646</strain>
    </source>
</reference>
<dbReference type="InterPro" id="IPR018392">
    <property type="entry name" value="LysM"/>
</dbReference>
<evidence type="ECO:0000313" key="4">
    <source>
        <dbReference type="Proteomes" id="UP000617734"/>
    </source>
</evidence>
<gene>
    <name evidence="3" type="ORF">GCM10018781_47550</name>
</gene>
<dbReference type="RefSeq" id="WP_190212920.1">
    <property type="nucleotide sequence ID" value="NZ_BNBO01000029.1"/>
</dbReference>
<evidence type="ECO:0000256" key="1">
    <source>
        <dbReference type="SAM" id="MobiDB-lite"/>
    </source>
</evidence>
<dbReference type="InterPro" id="IPR036779">
    <property type="entry name" value="LysM_dom_sf"/>
</dbReference>
<evidence type="ECO:0000313" key="3">
    <source>
        <dbReference type="EMBL" id="GHH76415.1"/>
    </source>
</evidence>
<dbReference type="EMBL" id="BNBO01000029">
    <property type="protein sequence ID" value="GHH76415.1"/>
    <property type="molecule type" value="Genomic_DNA"/>
</dbReference>
<dbReference type="CDD" id="cd12797">
    <property type="entry name" value="M23_peptidase"/>
    <property type="match status" value="1"/>
</dbReference>
<reference evidence="3" key="1">
    <citation type="journal article" date="2014" name="Int. J. Syst. Evol. Microbiol.">
        <title>Complete genome sequence of Corynebacterium casei LMG S-19264T (=DSM 44701T), isolated from a smear-ripened cheese.</title>
        <authorList>
            <consortium name="US DOE Joint Genome Institute (JGI-PGF)"/>
            <person name="Walter F."/>
            <person name="Albersmeier A."/>
            <person name="Kalinowski J."/>
            <person name="Ruckert C."/>
        </authorList>
    </citation>
    <scope>NUCLEOTIDE SEQUENCE</scope>
    <source>
        <strain evidence="3">JCM 4646</strain>
    </source>
</reference>
<dbReference type="PANTHER" id="PTHR21666">
    <property type="entry name" value="PEPTIDASE-RELATED"/>
    <property type="match status" value="1"/>
</dbReference>
<dbReference type="PANTHER" id="PTHR21666:SF270">
    <property type="entry name" value="MUREIN HYDROLASE ACTIVATOR ENVC"/>
    <property type="match status" value="1"/>
</dbReference>
<dbReference type="SUPFAM" id="SSF54106">
    <property type="entry name" value="LysM domain"/>
    <property type="match status" value="1"/>
</dbReference>
<dbReference type="Pfam" id="PF01551">
    <property type="entry name" value="Peptidase_M23"/>
    <property type="match status" value="1"/>
</dbReference>
<dbReference type="Proteomes" id="UP000617734">
    <property type="component" value="Unassembled WGS sequence"/>
</dbReference>
<dbReference type="CDD" id="cd00118">
    <property type="entry name" value="LysM"/>
    <property type="match status" value="1"/>
</dbReference>
<dbReference type="AlphaFoldDB" id="A0A919G1P5"/>
<dbReference type="FunFam" id="2.70.70.10:FF:000013">
    <property type="entry name" value="Peptidase family M23"/>
    <property type="match status" value="1"/>
</dbReference>